<dbReference type="RefSeq" id="XP_062659462.1">
    <property type="nucleotide sequence ID" value="XM_062806632.1"/>
</dbReference>
<evidence type="ECO:0000256" key="2">
    <source>
        <dbReference type="ARBA" id="ARBA00022553"/>
    </source>
</evidence>
<accession>A0AAE0HG42</accession>
<evidence type="ECO:0000313" key="8">
    <source>
        <dbReference type="Proteomes" id="UP001278766"/>
    </source>
</evidence>
<feature type="compositionally biased region" description="Basic residues" evidence="6">
    <location>
        <begin position="39"/>
        <end position="52"/>
    </location>
</feature>
<comment type="caution">
    <text evidence="7">The sequence shown here is derived from an EMBL/GenBank/DDBJ whole genome shotgun (WGS) entry which is preliminary data.</text>
</comment>
<protein>
    <recommendedName>
        <fullName evidence="9">J domain-containing protein</fullName>
    </recommendedName>
</protein>
<dbReference type="GeneID" id="87843580"/>
<dbReference type="PANTHER" id="PTHR15263">
    <property type="entry name" value="I-KAPPA-B-LIKE PROTEIN IKBL"/>
    <property type="match status" value="1"/>
</dbReference>
<sequence>MTPDASAPRGEELPVKEEHKTTDNRSEPQDQDSDAPRPTKFRFKSKSSRSSRRREGEEDDDRRRRRHRHRSRSHSRGRDGDNDDPKEKRRSRRHDDPDRENHRHRHRHHHRRRRHRSKSPRQQQQPQPPQDDQDHDPFQPAPLSPTTAFRESLFDAMADDEGAAYWESVYGQPIHIYHPPNPNNPNPTNPGGTTALDHMTDDEYAAYVRQKMWEKTHAGLLEARARRDAERAEAARKADAQARVDREMERCLRRGEERRRRKGWRERWEGYLARWAAWEARREEGGVGVGVEGIPWPVLDGLDGLEGGGGGALRDGEGAVRVAEVRAFFVNGIGLGEEVVGEKGFAARLREERVRWHPDKVQQRLGGEVDEKVMRDVTAIFQVVDALWNDTRKKSG</sequence>
<feature type="compositionally biased region" description="Basic and acidic residues" evidence="6">
    <location>
        <begin position="76"/>
        <end position="101"/>
    </location>
</feature>
<dbReference type="InterPro" id="IPR038753">
    <property type="entry name" value="NFKBIL1"/>
</dbReference>
<evidence type="ECO:0000256" key="1">
    <source>
        <dbReference type="ARBA" id="ARBA00004123"/>
    </source>
</evidence>
<reference evidence="7" key="2">
    <citation type="submission" date="2023-06" db="EMBL/GenBank/DDBJ databases">
        <authorList>
            <consortium name="Lawrence Berkeley National Laboratory"/>
            <person name="Haridas S."/>
            <person name="Hensen N."/>
            <person name="Bonometti L."/>
            <person name="Westerberg I."/>
            <person name="Brannstrom I.O."/>
            <person name="Guillou S."/>
            <person name="Cros-Aarteil S."/>
            <person name="Calhoun S."/>
            <person name="Kuo A."/>
            <person name="Mondo S."/>
            <person name="Pangilinan J."/>
            <person name="Riley R."/>
            <person name="Labutti K."/>
            <person name="Andreopoulos B."/>
            <person name="Lipzen A."/>
            <person name="Chen C."/>
            <person name="Yanf M."/>
            <person name="Daum C."/>
            <person name="Ng V."/>
            <person name="Clum A."/>
            <person name="Steindorff A."/>
            <person name="Ohm R."/>
            <person name="Martin F."/>
            <person name="Silar P."/>
            <person name="Natvig D."/>
            <person name="Lalanne C."/>
            <person name="Gautier V."/>
            <person name="Ament-Velasquez S.L."/>
            <person name="Kruys A."/>
            <person name="Hutchinson M.I."/>
            <person name="Powell A.J."/>
            <person name="Barry K."/>
            <person name="Miller A.N."/>
            <person name="Grigoriev I.V."/>
            <person name="Debuchy R."/>
            <person name="Gladieux P."/>
            <person name="Thoren M.H."/>
            <person name="Johannesson H."/>
        </authorList>
    </citation>
    <scope>NUCLEOTIDE SEQUENCE</scope>
    <source>
        <strain evidence="7">CBS 168.71</strain>
    </source>
</reference>
<gene>
    <name evidence="7" type="ORF">B0H64DRAFT_442303</name>
</gene>
<feature type="region of interest" description="Disordered" evidence="6">
    <location>
        <begin position="1"/>
        <end position="154"/>
    </location>
</feature>
<evidence type="ECO:0008006" key="9">
    <source>
        <dbReference type="Google" id="ProtNLM"/>
    </source>
</evidence>
<keyword evidence="8" id="KW-1185">Reference proteome</keyword>
<organism evidence="7 8">
    <name type="scientific">Chaetomium fimeti</name>
    <dbReference type="NCBI Taxonomy" id="1854472"/>
    <lineage>
        <taxon>Eukaryota</taxon>
        <taxon>Fungi</taxon>
        <taxon>Dikarya</taxon>
        <taxon>Ascomycota</taxon>
        <taxon>Pezizomycotina</taxon>
        <taxon>Sordariomycetes</taxon>
        <taxon>Sordariomycetidae</taxon>
        <taxon>Sordariales</taxon>
        <taxon>Chaetomiaceae</taxon>
        <taxon>Chaetomium</taxon>
    </lineage>
</organism>
<name>A0AAE0HG42_9PEZI</name>
<evidence type="ECO:0000313" key="7">
    <source>
        <dbReference type="EMBL" id="KAK3295948.1"/>
    </source>
</evidence>
<evidence type="ECO:0000256" key="3">
    <source>
        <dbReference type="ARBA" id="ARBA00022737"/>
    </source>
</evidence>
<dbReference type="EMBL" id="JAUEPN010000004">
    <property type="protein sequence ID" value="KAK3295948.1"/>
    <property type="molecule type" value="Genomic_DNA"/>
</dbReference>
<dbReference type="GO" id="GO:0005634">
    <property type="term" value="C:nucleus"/>
    <property type="evidence" value="ECO:0007669"/>
    <property type="project" value="UniProtKB-SubCell"/>
</dbReference>
<dbReference type="PANTHER" id="PTHR15263:SF1">
    <property type="entry name" value="NF-KAPPA-B INHIBITOR-LIKE PROTEIN 1"/>
    <property type="match status" value="1"/>
</dbReference>
<comment type="subcellular location">
    <subcellularLocation>
        <location evidence="1">Nucleus</location>
    </subcellularLocation>
</comment>
<dbReference type="GO" id="GO:0043124">
    <property type="term" value="P:negative regulation of canonical NF-kappaB signal transduction"/>
    <property type="evidence" value="ECO:0007669"/>
    <property type="project" value="InterPro"/>
</dbReference>
<keyword evidence="5" id="KW-0539">Nucleus</keyword>
<feature type="compositionally biased region" description="Basic residues" evidence="6">
    <location>
        <begin position="63"/>
        <end position="75"/>
    </location>
</feature>
<dbReference type="Proteomes" id="UP001278766">
    <property type="component" value="Unassembled WGS sequence"/>
</dbReference>
<keyword evidence="3" id="KW-0677">Repeat</keyword>
<keyword evidence="4" id="KW-0040">ANK repeat</keyword>
<feature type="compositionally biased region" description="Basic and acidic residues" evidence="6">
    <location>
        <begin position="9"/>
        <end position="28"/>
    </location>
</feature>
<dbReference type="AlphaFoldDB" id="A0AAE0HG42"/>
<keyword evidence="2" id="KW-0597">Phosphoprotein</keyword>
<evidence type="ECO:0000256" key="5">
    <source>
        <dbReference type="ARBA" id="ARBA00023242"/>
    </source>
</evidence>
<reference evidence="7" key="1">
    <citation type="journal article" date="2023" name="Mol. Phylogenet. Evol.">
        <title>Genome-scale phylogeny and comparative genomics of the fungal order Sordariales.</title>
        <authorList>
            <person name="Hensen N."/>
            <person name="Bonometti L."/>
            <person name="Westerberg I."/>
            <person name="Brannstrom I.O."/>
            <person name="Guillou S."/>
            <person name="Cros-Aarteil S."/>
            <person name="Calhoun S."/>
            <person name="Haridas S."/>
            <person name="Kuo A."/>
            <person name="Mondo S."/>
            <person name="Pangilinan J."/>
            <person name="Riley R."/>
            <person name="LaButti K."/>
            <person name="Andreopoulos B."/>
            <person name="Lipzen A."/>
            <person name="Chen C."/>
            <person name="Yan M."/>
            <person name="Daum C."/>
            <person name="Ng V."/>
            <person name="Clum A."/>
            <person name="Steindorff A."/>
            <person name="Ohm R.A."/>
            <person name="Martin F."/>
            <person name="Silar P."/>
            <person name="Natvig D.O."/>
            <person name="Lalanne C."/>
            <person name="Gautier V."/>
            <person name="Ament-Velasquez S.L."/>
            <person name="Kruys A."/>
            <person name="Hutchinson M.I."/>
            <person name="Powell A.J."/>
            <person name="Barry K."/>
            <person name="Miller A.N."/>
            <person name="Grigoriev I.V."/>
            <person name="Debuchy R."/>
            <person name="Gladieux P."/>
            <person name="Hiltunen Thoren M."/>
            <person name="Johannesson H."/>
        </authorList>
    </citation>
    <scope>NUCLEOTIDE SEQUENCE</scope>
    <source>
        <strain evidence="7">CBS 168.71</strain>
    </source>
</reference>
<evidence type="ECO:0000256" key="4">
    <source>
        <dbReference type="ARBA" id="ARBA00023043"/>
    </source>
</evidence>
<evidence type="ECO:0000256" key="6">
    <source>
        <dbReference type="SAM" id="MobiDB-lite"/>
    </source>
</evidence>
<feature type="compositionally biased region" description="Basic residues" evidence="6">
    <location>
        <begin position="102"/>
        <end position="119"/>
    </location>
</feature>
<proteinExistence type="predicted"/>